<dbReference type="EMBL" id="MCFF01000047">
    <property type="protein sequence ID" value="ORZ06174.1"/>
    <property type="molecule type" value="Genomic_DNA"/>
</dbReference>
<protein>
    <submittedName>
        <fullName evidence="2">Uncharacterized protein</fullName>
    </submittedName>
</protein>
<accession>A0A1Y2GCS0</accession>
<keyword evidence="3" id="KW-1185">Reference proteome</keyword>
<name>A0A1Y2GCS0_9FUNG</name>
<evidence type="ECO:0000313" key="3">
    <source>
        <dbReference type="Proteomes" id="UP000193648"/>
    </source>
</evidence>
<dbReference type="InParanoid" id="A0A1Y2GCS0"/>
<evidence type="ECO:0000313" key="2">
    <source>
        <dbReference type="EMBL" id="ORZ06174.1"/>
    </source>
</evidence>
<comment type="caution">
    <text evidence="2">The sequence shown here is derived from an EMBL/GenBank/DDBJ whole genome shotgun (WGS) entry which is preliminary data.</text>
</comment>
<dbReference type="GeneID" id="33568693"/>
<gene>
    <name evidence="2" type="ORF">BCR41DRAFT_374206</name>
</gene>
<reference evidence="2 3" key="1">
    <citation type="submission" date="2016-07" db="EMBL/GenBank/DDBJ databases">
        <title>Pervasive Adenine N6-methylation of Active Genes in Fungi.</title>
        <authorList>
            <consortium name="DOE Joint Genome Institute"/>
            <person name="Mondo S.J."/>
            <person name="Dannebaum R.O."/>
            <person name="Kuo R.C."/>
            <person name="Labutti K."/>
            <person name="Haridas S."/>
            <person name="Kuo A."/>
            <person name="Salamov A."/>
            <person name="Ahrendt S.R."/>
            <person name="Lipzen A."/>
            <person name="Sullivan W."/>
            <person name="Andreopoulos W.B."/>
            <person name="Clum A."/>
            <person name="Lindquist E."/>
            <person name="Daum C."/>
            <person name="Ramamoorthy G.K."/>
            <person name="Gryganskyi A."/>
            <person name="Culley D."/>
            <person name="Magnuson J.K."/>
            <person name="James T.Y."/>
            <person name="O'Malley M.A."/>
            <person name="Stajich J.E."/>
            <person name="Spatafora J.W."/>
            <person name="Visel A."/>
            <person name="Grigoriev I.V."/>
        </authorList>
    </citation>
    <scope>NUCLEOTIDE SEQUENCE [LARGE SCALE GENOMIC DNA]</scope>
    <source>
        <strain evidence="2 3">NRRL 3116</strain>
    </source>
</reference>
<sequence>MASPDGGDGCNDAVVETSRSERKRCYRDGSDSMIDSKLILLQLHGRVVDRMIAVDCECEYPEADTEVEEGSLDLGDEEVEDGPDECIPFDVNGDGNSPYDPPSNDPLRMIVAVNDMDHDSDSDFADSFVKTEEMIVADDVHDADMKRTAVVMVLVHPLENELLASLY</sequence>
<organism evidence="2 3">
    <name type="scientific">Lobosporangium transversale</name>
    <dbReference type="NCBI Taxonomy" id="64571"/>
    <lineage>
        <taxon>Eukaryota</taxon>
        <taxon>Fungi</taxon>
        <taxon>Fungi incertae sedis</taxon>
        <taxon>Mucoromycota</taxon>
        <taxon>Mortierellomycotina</taxon>
        <taxon>Mortierellomycetes</taxon>
        <taxon>Mortierellales</taxon>
        <taxon>Mortierellaceae</taxon>
        <taxon>Lobosporangium</taxon>
    </lineage>
</organism>
<evidence type="ECO:0000256" key="1">
    <source>
        <dbReference type="SAM" id="MobiDB-lite"/>
    </source>
</evidence>
<proteinExistence type="predicted"/>
<dbReference type="RefSeq" id="XP_021877443.1">
    <property type="nucleotide sequence ID" value="XM_022026850.1"/>
</dbReference>
<dbReference type="AlphaFoldDB" id="A0A1Y2GCS0"/>
<feature type="region of interest" description="Disordered" evidence="1">
    <location>
        <begin position="63"/>
        <end position="84"/>
    </location>
</feature>
<dbReference type="Proteomes" id="UP000193648">
    <property type="component" value="Unassembled WGS sequence"/>
</dbReference>